<organism evidence="1 2">
    <name type="scientific">Dissostichus mawsoni</name>
    <name type="common">Antarctic cod</name>
    <dbReference type="NCBI Taxonomy" id="36200"/>
    <lineage>
        <taxon>Eukaryota</taxon>
        <taxon>Metazoa</taxon>
        <taxon>Chordata</taxon>
        <taxon>Craniata</taxon>
        <taxon>Vertebrata</taxon>
        <taxon>Euteleostomi</taxon>
        <taxon>Actinopterygii</taxon>
        <taxon>Neopterygii</taxon>
        <taxon>Teleostei</taxon>
        <taxon>Neoteleostei</taxon>
        <taxon>Acanthomorphata</taxon>
        <taxon>Eupercaria</taxon>
        <taxon>Perciformes</taxon>
        <taxon>Notothenioidei</taxon>
        <taxon>Nototheniidae</taxon>
        <taxon>Dissostichus</taxon>
    </lineage>
</organism>
<dbReference type="AlphaFoldDB" id="A0A7J5X804"/>
<sequence>MSGNVRGVQTVMRETYPNAQFVHCYAHQLNLTLQQLCSARMSILKRQHRNAYHGHRLCDGTLKVELRTLFGRPEKHCFSVWSI</sequence>
<dbReference type="EMBL" id="JAAKFY010000027">
    <property type="protein sequence ID" value="KAF3833124.1"/>
    <property type="molecule type" value="Genomic_DNA"/>
</dbReference>
<keyword evidence="2" id="KW-1185">Reference proteome</keyword>
<proteinExistence type="predicted"/>
<accession>A0A7J5X804</accession>
<dbReference type="OrthoDB" id="6617140at2759"/>
<protein>
    <recommendedName>
        <fullName evidence="3">DUF4371 domain-containing protein</fullName>
    </recommendedName>
</protein>
<reference evidence="1 2" key="1">
    <citation type="submission" date="2020-03" db="EMBL/GenBank/DDBJ databases">
        <title>Dissostichus mawsoni Genome sequencing and assembly.</title>
        <authorList>
            <person name="Park H."/>
        </authorList>
    </citation>
    <scope>NUCLEOTIDE SEQUENCE [LARGE SCALE GENOMIC DNA]</scope>
    <source>
        <strain evidence="1">DM0001</strain>
        <tissue evidence="1">Muscle</tissue>
    </source>
</reference>
<evidence type="ECO:0000313" key="2">
    <source>
        <dbReference type="Proteomes" id="UP000518266"/>
    </source>
</evidence>
<evidence type="ECO:0008006" key="3">
    <source>
        <dbReference type="Google" id="ProtNLM"/>
    </source>
</evidence>
<evidence type="ECO:0000313" key="1">
    <source>
        <dbReference type="EMBL" id="KAF3833124.1"/>
    </source>
</evidence>
<name>A0A7J5X804_DISMA</name>
<dbReference type="Proteomes" id="UP000518266">
    <property type="component" value="Unassembled WGS sequence"/>
</dbReference>
<gene>
    <name evidence="1" type="ORF">F7725_026789</name>
</gene>
<comment type="caution">
    <text evidence="1">The sequence shown here is derived from an EMBL/GenBank/DDBJ whole genome shotgun (WGS) entry which is preliminary data.</text>
</comment>